<feature type="compositionally biased region" description="Polar residues" evidence="1">
    <location>
        <begin position="310"/>
        <end position="327"/>
    </location>
</feature>
<keyword evidence="2" id="KW-0472">Membrane</keyword>
<keyword evidence="2" id="KW-1133">Transmembrane helix</keyword>
<feature type="region of interest" description="Disordered" evidence="1">
    <location>
        <begin position="341"/>
        <end position="364"/>
    </location>
</feature>
<comment type="caution">
    <text evidence="3">The sequence shown here is derived from an EMBL/GenBank/DDBJ whole genome shotgun (WGS) entry which is preliminary data.</text>
</comment>
<evidence type="ECO:0000256" key="2">
    <source>
        <dbReference type="SAM" id="Phobius"/>
    </source>
</evidence>
<gene>
    <name evidence="3" type="ORF">KP79_PYT21254</name>
</gene>
<evidence type="ECO:0000313" key="4">
    <source>
        <dbReference type="Proteomes" id="UP000242188"/>
    </source>
</evidence>
<proteinExistence type="predicted"/>
<dbReference type="AlphaFoldDB" id="A0A210QTL4"/>
<evidence type="ECO:0000256" key="1">
    <source>
        <dbReference type="SAM" id="MobiDB-lite"/>
    </source>
</evidence>
<sequence length="364" mass="40345">MRFSKDEMKSDIFSPGPLPQIRLLDMLAVLFMICGMATRTLSKTCLPVNCSPGFQIISCDLDGERDKCELCPQNKVQLYNISSRGDKVFHSCFSAYPDKCKKKGVISSRWMWDVLNCSQPCDCDVANCYAGKTGCDCQKYDPCDVNQQMNEKTGACEPCPSNKYKDERGCYPCLYDLNGTRTQPVQITSPVTATTKEMPNSGDASCVNIIVVIILGSLLFLTVAALFIIMCKRRRDSRTSQLSTDTEENKPISITLIQENSLLLNNKDNNANIARELETAYQCTEVSELDAKRVAAEAPDSGFWSRRECSTSSYPTSHPKNSCQSQNGGISGHCENLSYLLTETPSPTEHDEESTHVKTISGDD</sequence>
<evidence type="ECO:0000313" key="3">
    <source>
        <dbReference type="EMBL" id="OWF52064.1"/>
    </source>
</evidence>
<name>A0A210QTL4_MIZYE</name>
<dbReference type="CDD" id="cd12087">
    <property type="entry name" value="TM_EGFR-like"/>
    <property type="match status" value="1"/>
</dbReference>
<dbReference type="OrthoDB" id="10403777at2759"/>
<keyword evidence="2" id="KW-0812">Transmembrane</keyword>
<accession>A0A210QTL4</accession>
<keyword evidence="4" id="KW-1185">Reference proteome</keyword>
<protein>
    <submittedName>
        <fullName evidence="3">Uncharacterized protein</fullName>
    </submittedName>
</protein>
<feature type="transmembrane region" description="Helical" evidence="2">
    <location>
        <begin position="209"/>
        <end position="231"/>
    </location>
</feature>
<dbReference type="EMBL" id="NEDP02001979">
    <property type="protein sequence ID" value="OWF52064.1"/>
    <property type="molecule type" value="Genomic_DNA"/>
</dbReference>
<reference evidence="3 4" key="1">
    <citation type="journal article" date="2017" name="Nat. Ecol. Evol.">
        <title>Scallop genome provides insights into evolution of bilaterian karyotype and development.</title>
        <authorList>
            <person name="Wang S."/>
            <person name="Zhang J."/>
            <person name="Jiao W."/>
            <person name="Li J."/>
            <person name="Xun X."/>
            <person name="Sun Y."/>
            <person name="Guo X."/>
            <person name="Huan P."/>
            <person name="Dong B."/>
            <person name="Zhang L."/>
            <person name="Hu X."/>
            <person name="Sun X."/>
            <person name="Wang J."/>
            <person name="Zhao C."/>
            <person name="Wang Y."/>
            <person name="Wang D."/>
            <person name="Huang X."/>
            <person name="Wang R."/>
            <person name="Lv J."/>
            <person name="Li Y."/>
            <person name="Zhang Z."/>
            <person name="Liu B."/>
            <person name="Lu W."/>
            <person name="Hui Y."/>
            <person name="Liang J."/>
            <person name="Zhou Z."/>
            <person name="Hou R."/>
            <person name="Li X."/>
            <person name="Liu Y."/>
            <person name="Li H."/>
            <person name="Ning X."/>
            <person name="Lin Y."/>
            <person name="Zhao L."/>
            <person name="Xing Q."/>
            <person name="Dou J."/>
            <person name="Li Y."/>
            <person name="Mao J."/>
            <person name="Guo H."/>
            <person name="Dou H."/>
            <person name="Li T."/>
            <person name="Mu C."/>
            <person name="Jiang W."/>
            <person name="Fu Q."/>
            <person name="Fu X."/>
            <person name="Miao Y."/>
            <person name="Liu J."/>
            <person name="Yu Q."/>
            <person name="Li R."/>
            <person name="Liao H."/>
            <person name="Li X."/>
            <person name="Kong Y."/>
            <person name="Jiang Z."/>
            <person name="Chourrout D."/>
            <person name="Li R."/>
            <person name="Bao Z."/>
        </authorList>
    </citation>
    <scope>NUCLEOTIDE SEQUENCE [LARGE SCALE GENOMIC DNA]</scope>
    <source>
        <strain evidence="3 4">PY_sf001</strain>
    </source>
</reference>
<dbReference type="Proteomes" id="UP000242188">
    <property type="component" value="Unassembled WGS sequence"/>
</dbReference>
<organism evidence="3 4">
    <name type="scientific">Mizuhopecten yessoensis</name>
    <name type="common">Japanese scallop</name>
    <name type="synonym">Patinopecten yessoensis</name>
    <dbReference type="NCBI Taxonomy" id="6573"/>
    <lineage>
        <taxon>Eukaryota</taxon>
        <taxon>Metazoa</taxon>
        <taxon>Spiralia</taxon>
        <taxon>Lophotrochozoa</taxon>
        <taxon>Mollusca</taxon>
        <taxon>Bivalvia</taxon>
        <taxon>Autobranchia</taxon>
        <taxon>Pteriomorphia</taxon>
        <taxon>Pectinida</taxon>
        <taxon>Pectinoidea</taxon>
        <taxon>Pectinidae</taxon>
        <taxon>Mizuhopecten</taxon>
    </lineage>
</organism>
<feature type="region of interest" description="Disordered" evidence="1">
    <location>
        <begin position="308"/>
        <end position="327"/>
    </location>
</feature>